<gene>
    <name evidence="3" type="ORF">GCM10023147_42120</name>
</gene>
<dbReference type="Proteomes" id="UP001500635">
    <property type="component" value="Unassembled WGS sequence"/>
</dbReference>
<dbReference type="InterPro" id="IPR012337">
    <property type="entry name" value="RNaseH-like_sf"/>
</dbReference>
<dbReference type="InterPro" id="IPR025948">
    <property type="entry name" value="HTH-like_dom"/>
</dbReference>
<dbReference type="PANTHER" id="PTHR46889">
    <property type="entry name" value="TRANSPOSASE INSF FOR INSERTION SEQUENCE IS3B-RELATED"/>
    <property type="match status" value="1"/>
</dbReference>
<dbReference type="Pfam" id="PF13276">
    <property type="entry name" value="HTH_21"/>
    <property type="match status" value="1"/>
</dbReference>
<feature type="domain" description="Integrase catalytic" evidence="2">
    <location>
        <begin position="133"/>
        <end position="296"/>
    </location>
</feature>
<dbReference type="InterPro" id="IPR050900">
    <property type="entry name" value="Transposase_IS3/IS150/IS904"/>
</dbReference>
<dbReference type="InterPro" id="IPR048020">
    <property type="entry name" value="Transpos_IS3"/>
</dbReference>
<dbReference type="NCBIfam" id="NF033516">
    <property type="entry name" value="transpos_IS3"/>
    <property type="match status" value="1"/>
</dbReference>
<dbReference type="Gene3D" id="3.30.420.10">
    <property type="entry name" value="Ribonuclease H-like superfamily/Ribonuclease H"/>
    <property type="match status" value="1"/>
</dbReference>
<sequence length="302" mass="34643">MSERYAFIAAEYADPTVVVDGVAPRLYQMLAWLGVSRSGYHEWRRRGESAAARRRTDLGLKIEALFDAHGGRYGYRRIHAELLRGGEDVGDELVRRLMREMNLVAVQPRPFRRTTIPGEAAADRPDLVQRDFTADRPGVKLVGDITYIRTWEGWLYLATVIDCFNREVIGWAVADHMRADLAVAAVDMAARNHLLEPGCIMHHDRGSQYTSSEYMRKLDQLDLRASVGRTGVCWDNALAESFFGALKNERVHVMVYPTRRKARDDIAWYIEMYYNRRRLHSTLGYRTPNEVRSRYESSLAAA</sequence>
<evidence type="ECO:0000256" key="1">
    <source>
        <dbReference type="ARBA" id="ARBA00002286"/>
    </source>
</evidence>
<proteinExistence type="predicted"/>
<dbReference type="InterPro" id="IPR001584">
    <property type="entry name" value="Integrase_cat-core"/>
</dbReference>
<dbReference type="Pfam" id="PF13333">
    <property type="entry name" value="rve_2"/>
    <property type="match status" value="1"/>
</dbReference>
<dbReference type="InterPro" id="IPR036397">
    <property type="entry name" value="RNaseH_sf"/>
</dbReference>
<name>A0ABP8K8B7_9ACTN</name>
<dbReference type="Pfam" id="PF00665">
    <property type="entry name" value="rve"/>
    <property type="match status" value="1"/>
</dbReference>
<evidence type="ECO:0000313" key="3">
    <source>
        <dbReference type="EMBL" id="GAA4401974.1"/>
    </source>
</evidence>
<comment type="function">
    <text evidence="1">Involved in the transposition of the insertion sequence.</text>
</comment>
<dbReference type="PANTHER" id="PTHR46889:SF4">
    <property type="entry name" value="TRANSPOSASE INSO FOR INSERTION SEQUENCE ELEMENT IS911B-RELATED"/>
    <property type="match status" value="1"/>
</dbReference>
<evidence type="ECO:0000313" key="4">
    <source>
        <dbReference type="Proteomes" id="UP001500635"/>
    </source>
</evidence>
<organism evidence="3 4">
    <name type="scientific">Tsukamurella soli</name>
    <dbReference type="NCBI Taxonomy" id="644556"/>
    <lineage>
        <taxon>Bacteria</taxon>
        <taxon>Bacillati</taxon>
        <taxon>Actinomycetota</taxon>
        <taxon>Actinomycetes</taxon>
        <taxon>Mycobacteriales</taxon>
        <taxon>Tsukamurellaceae</taxon>
        <taxon>Tsukamurella</taxon>
    </lineage>
</organism>
<protein>
    <submittedName>
        <fullName evidence="3">IS3 family transposase</fullName>
    </submittedName>
</protein>
<accession>A0ABP8K8B7</accession>
<reference evidence="4" key="1">
    <citation type="journal article" date="2019" name="Int. J. Syst. Evol. Microbiol.">
        <title>The Global Catalogue of Microorganisms (GCM) 10K type strain sequencing project: providing services to taxonomists for standard genome sequencing and annotation.</title>
        <authorList>
            <consortium name="The Broad Institute Genomics Platform"/>
            <consortium name="The Broad Institute Genome Sequencing Center for Infectious Disease"/>
            <person name="Wu L."/>
            <person name="Ma J."/>
        </authorList>
    </citation>
    <scope>NUCLEOTIDE SEQUENCE [LARGE SCALE GENOMIC DNA]</scope>
    <source>
        <strain evidence="4">JCM 17688</strain>
    </source>
</reference>
<comment type="caution">
    <text evidence="3">The sequence shown here is derived from an EMBL/GenBank/DDBJ whole genome shotgun (WGS) entry which is preliminary data.</text>
</comment>
<evidence type="ECO:0000259" key="2">
    <source>
        <dbReference type="PROSITE" id="PS50994"/>
    </source>
</evidence>
<dbReference type="EMBL" id="BAABFR010000092">
    <property type="protein sequence ID" value="GAA4401974.1"/>
    <property type="molecule type" value="Genomic_DNA"/>
</dbReference>
<dbReference type="PROSITE" id="PS50994">
    <property type="entry name" value="INTEGRASE"/>
    <property type="match status" value="1"/>
</dbReference>
<keyword evidence="4" id="KW-1185">Reference proteome</keyword>
<dbReference type="SUPFAM" id="SSF53098">
    <property type="entry name" value="Ribonuclease H-like"/>
    <property type="match status" value="1"/>
</dbReference>